<dbReference type="SUPFAM" id="SSF57667">
    <property type="entry name" value="beta-beta-alpha zinc fingers"/>
    <property type="match status" value="1"/>
</dbReference>
<protein>
    <recommendedName>
        <fullName evidence="3">C2H2-type domain-containing protein</fullName>
    </recommendedName>
</protein>
<feature type="compositionally biased region" description="Polar residues" evidence="2">
    <location>
        <begin position="181"/>
        <end position="193"/>
    </location>
</feature>
<dbReference type="Gene3D" id="3.30.160.60">
    <property type="entry name" value="Classic Zinc Finger"/>
    <property type="match status" value="1"/>
</dbReference>
<organism evidence="4">
    <name type="scientific">Musca domestica</name>
    <name type="common">House fly</name>
    <dbReference type="NCBI Taxonomy" id="7370"/>
    <lineage>
        <taxon>Eukaryota</taxon>
        <taxon>Metazoa</taxon>
        <taxon>Ecdysozoa</taxon>
        <taxon>Arthropoda</taxon>
        <taxon>Hexapoda</taxon>
        <taxon>Insecta</taxon>
        <taxon>Pterygota</taxon>
        <taxon>Neoptera</taxon>
        <taxon>Endopterygota</taxon>
        <taxon>Diptera</taxon>
        <taxon>Brachycera</taxon>
        <taxon>Muscomorpha</taxon>
        <taxon>Muscoidea</taxon>
        <taxon>Muscidae</taxon>
        <taxon>Musca</taxon>
    </lineage>
</organism>
<reference evidence="4" key="1">
    <citation type="submission" date="2020-05" db="UniProtKB">
        <authorList>
            <consortium name="EnsemblMetazoa"/>
        </authorList>
    </citation>
    <scope>IDENTIFICATION</scope>
    <source>
        <strain evidence="4">Aabys</strain>
    </source>
</reference>
<dbReference type="PROSITE" id="PS00028">
    <property type="entry name" value="ZINC_FINGER_C2H2_1"/>
    <property type="match status" value="1"/>
</dbReference>
<dbReference type="InterPro" id="IPR036236">
    <property type="entry name" value="Znf_C2H2_sf"/>
</dbReference>
<dbReference type="InterPro" id="IPR013087">
    <property type="entry name" value="Znf_C2H2_type"/>
</dbReference>
<dbReference type="AlphaFoldDB" id="A0A1I8NKE9"/>
<dbReference type="VEuPathDB" id="VectorBase:MDOA016587"/>
<keyword evidence="1" id="KW-0863">Zinc-finger</keyword>
<dbReference type="Pfam" id="PF00096">
    <property type="entry name" value="zf-C2H2"/>
    <property type="match status" value="1"/>
</dbReference>
<dbReference type="PROSITE" id="PS50157">
    <property type="entry name" value="ZINC_FINGER_C2H2_2"/>
    <property type="match status" value="1"/>
</dbReference>
<dbReference type="EnsemblMetazoa" id="MDOA016587-RA">
    <property type="protein sequence ID" value="MDOA016587-PA"/>
    <property type="gene ID" value="MDOA016587"/>
</dbReference>
<keyword evidence="1" id="KW-0479">Metal-binding</keyword>
<evidence type="ECO:0000259" key="3">
    <source>
        <dbReference type="PROSITE" id="PS50157"/>
    </source>
</evidence>
<name>A0A1I8NKE9_MUSDO</name>
<dbReference type="GO" id="GO:0008270">
    <property type="term" value="F:zinc ion binding"/>
    <property type="evidence" value="ECO:0007669"/>
    <property type="project" value="UniProtKB-KW"/>
</dbReference>
<gene>
    <name evidence="4" type="primary">105261967</name>
</gene>
<evidence type="ECO:0000313" key="4">
    <source>
        <dbReference type="EnsemblMetazoa" id="MDOA016587-PA"/>
    </source>
</evidence>
<keyword evidence="1" id="KW-0862">Zinc</keyword>
<evidence type="ECO:0000256" key="1">
    <source>
        <dbReference type="PROSITE-ProRule" id="PRU00042"/>
    </source>
</evidence>
<evidence type="ECO:0000256" key="2">
    <source>
        <dbReference type="SAM" id="MobiDB-lite"/>
    </source>
</evidence>
<dbReference type="OrthoDB" id="9547406at2759"/>
<proteinExistence type="predicted"/>
<feature type="region of interest" description="Disordered" evidence="2">
    <location>
        <begin position="167"/>
        <end position="200"/>
    </location>
</feature>
<sequence length="411" mass="45348">MSTNPPCIIAANEQLLPNSNDESLTMSTDPPKQSHCVIADGKQQLLSDSNNTKIDKKPITAKKYRRRKVSNDVCVAKEYLQKMSVRGMDSGQYKLTVDGITRCLVCAQNGIEKSFTSQYSFQRHAYLLHSGIRKIFACPICNAEFSRPDKMKYHKRTKHGVEAVENQINGEPCTEKENSQPKENTTKNQTQASIKKEEHKQPQVVFNSTLTLADGSQLQVSVPNVLTSNDSASIAIKEEFLESSVTDEPQLQYTTLANVAFPPTQAVAEDTSQNYQIIGSTAAAATDHKEVLGNLNPCTINQAPCYMTIIHEHQSLTNNFQPSSFQLQSIKIEDGAPGSMAANLEEFIKIPPLPQLQTIKTEDVSILPNVNGINLPNGCLQAIQVGSLQHNANLGTFTVLLNNQLLHLKQQ</sequence>
<dbReference type="SMART" id="SM00355">
    <property type="entry name" value="ZnF_C2H2"/>
    <property type="match status" value="2"/>
</dbReference>
<dbReference type="VEuPathDB" id="VectorBase:MDOMA2_020144"/>
<dbReference type="RefSeq" id="XP_011293479.2">
    <property type="nucleotide sequence ID" value="XM_011295177.3"/>
</dbReference>
<feature type="domain" description="C2H2-type" evidence="3">
    <location>
        <begin position="136"/>
        <end position="164"/>
    </location>
</feature>
<dbReference type="KEGG" id="mde:105261967"/>
<accession>A0A1I8NKE9</accession>